<dbReference type="EMBL" id="CP036265">
    <property type="protein sequence ID" value="QDT15526.1"/>
    <property type="molecule type" value="Genomic_DNA"/>
</dbReference>
<dbReference type="RefSeq" id="WP_145358413.1">
    <property type="nucleotide sequence ID" value="NZ_CP036265.1"/>
</dbReference>
<protein>
    <recommendedName>
        <fullName evidence="3">Co-chaperone DjlA N-terminal domain-containing protein</fullName>
    </recommendedName>
</protein>
<gene>
    <name evidence="1" type="ORF">CA12_16110</name>
</gene>
<evidence type="ECO:0000313" key="1">
    <source>
        <dbReference type="EMBL" id="QDT15526.1"/>
    </source>
</evidence>
<reference evidence="1 2" key="1">
    <citation type="submission" date="2019-02" db="EMBL/GenBank/DDBJ databases">
        <title>Deep-cultivation of Planctomycetes and their phenomic and genomic characterization uncovers novel biology.</title>
        <authorList>
            <person name="Wiegand S."/>
            <person name="Jogler M."/>
            <person name="Boedeker C."/>
            <person name="Pinto D."/>
            <person name="Vollmers J."/>
            <person name="Rivas-Marin E."/>
            <person name="Kohn T."/>
            <person name="Peeters S.H."/>
            <person name="Heuer A."/>
            <person name="Rast P."/>
            <person name="Oberbeckmann S."/>
            <person name="Bunk B."/>
            <person name="Jeske O."/>
            <person name="Meyerdierks A."/>
            <person name="Storesund J.E."/>
            <person name="Kallscheuer N."/>
            <person name="Luecker S."/>
            <person name="Lage O.M."/>
            <person name="Pohl T."/>
            <person name="Merkel B.J."/>
            <person name="Hornburger P."/>
            <person name="Mueller R.-W."/>
            <person name="Bruemmer F."/>
            <person name="Labrenz M."/>
            <person name="Spormann A.M."/>
            <person name="Op den Camp H."/>
            <person name="Overmann J."/>
            <person name="Amann R."/>
            <person name="Jetten M.S.M."/>
            <person name="Mascher T."/>
            <person name="Medema M.H."/>
            <person name="Devos D.P."/>
            <person name="Kaster A.-K."/>
            <person name="Ovreas L."/>
            <person name="Rohde M."/>
            <person name="Galperin M.Y."/>
            <person name="Jogler C."/>
        </authorList>
    </citation>
    <scope>NUCLEOTIDE SEQUENCE [LARGE SCALE GENOMIC DNA]</scope>
    <source>
        <strain evidence="1 2">CA12</strain>
    </source>
</reference>
<organism evidence="1 2">
    <name type="scientific">Alienimonas californiensis</name>
    <dbReference type="NCBI Taxonomy" id="2527989"/>
    <lineage>
        <taxon>Bacteria</taxon>
        <taxon>Pseudomonadati</taxon>
        <taxon>Planctomycetota</taxon>
        <taxon>Planctomycetia</taxon>
        <taxon>Planctomycetales</taxon>
        <taxon>Planctomycetaceae</taxon>
        <taxon>Alienimonas</taxon>
    </lineage>
</organism>
<accession>A0A517P826</accession>
<dbReference type="AlphaFoldDB" id="A0A517P826"/>
<sequence length="147" mass="14944">MSAADPLTSDPLAVAPALAFFTVATADGSLDAAEIEQFRKQMRACGDCGDLFAGALERLSANADTLDAVTAAAGEAVLSGEADAAWRSVRAALSREDAEDRARFVADVVAFARQIAEAAGGLYDVGPRVSEAEDAAVGRIAAALGAK</sequence>
<dbReference type="KEGG" id="acaf:CA12_16110"/>
<dbReference type="InterPro" id="IPR029024">
    <property type="entry name" value="TerB-like"/>
</dbReference>
<evidence type="ECO:0000313" key="2">
    <source>
        <dbReference type="Proteomes" id="UP000318741"/>
    </source>
</evidence>
<dbReference type="Proteomes" id="UP000318741">
    <property type="component" value="Chromosome"/>
</dbReference>
<evidence type="ECO:0008006" key="3">
    <source>
        <dbReference type="Google" id="ProtNLM"/>
    </source>
</evidence>
<keyword evidence="2" id="KW-1185">Reference proteome</keyword>
<name>A0A517P826_9PLAN</name>
<proteinExistence type="predicted"/>
<dbReference type="SUPFAM" id="SSF158682">
    <property type="entry name" value="TerB-like"/>
    <property type="match status" value="1"/>
</dbReference>